<dbReference type="InterPro" id="IPR008979">
    <property type="entry name" value="Galactose-bd-like_sf"/>
</dbReference>
<evidence type="ECO:0000259" key="2">
    <source>
        <dbReference type="Pfam" id="PF25302"/>
    </source>
</evidence>
<dbReference type="InterPro" id="IPR057561">
    <property type="entry name" value="NADase_transloc"/>
</dbReference>
<accession>A0AAU7PJK9</accession>
<keyword evidence="1" id="KW-1133">Transmembrane helix</keyword>
<dbReference type="SUPFAM" id="SSF49785">
    <property type="entry name" value="Galactose-binding domain-like"/>
    <property type="match status" value="1"/>
</dbReference>
<keyword evidence="1" id="KW-0812">Transmembrane</keyword>
<dbReference type="RefSeq" id="WP_349943917.1">
    <property type="nucleotide sequence ID" value="NZ_CP157940.1"/>
</dbReference>
<dbReference type="EMBL" id="CP157940">
    <property type="protein sequence ID" value="XBS52427.1"/>
    <property type="molecule type" value="Genomic_DNA"/>
</dbReference>
<feature type="domain" description="NAD glycohydrolase translocation F5/8 type C" evidence="2">
    <location>
        <begin position="245"/>
        <end position="379"/>
    </location>
</feature>
<gene>
    <name evidence="3" type="ORF">ABFV83_11300</name>
</gene>
<sequence length="403" mass="44434">MGRKLEVFQRLSAFSKNTIKGRKQKMATCKKCGAENQGGNFCKKCGANLQEQQSITPQPKRTEKKKKSSGALGLTVALIVFAAVLTGSGFVLIKAGIFPIGVKSVEKELKTSKKETEPEIEEVDNETTAETLESNLGKKIVQEQESESTLPREVFLADNSSPSMSDQLNNYFYAVSPNIQVKWDDYMTVTGKQAVVYGFAACENDSRFVGYTDIKRFQANFIIDNSSPEAYILQNAAPIKTFTQHSFQTAEASSVCASQAGNTYGPDQALDQNEQTAWIEGVNGFGVGEWIKISAPEEKLVYGLCLKNGYTKTEKTLRVNAQVRSILVEFSDGSQNTYSLNGNDPSYTGYSDMIKFDHPVMTSSIKITIQDVYESSDYIDPFTGKVSKKCEDTCLSEIFPLEG</sequence>
<name>A0AAU7PJK9_9FIRM</name>
<dbReference type="AlphaFoldDB" id="A0AAU7PJK9"/>
<organism evidence="3">
    <name type="scientific">Lacrimispora sp. BS-2</name>
    <dbReference type="NCBI Taxonomy" id="3151850"/>
    <lineage>
        <taxon>Bacteria</taxon>
        <taxon>Bacillati</taxon>
        <taxon>Bacillota</taxon>
        <taxon>Clostridia</taxon>
        <taxon>Lachnospirales</taxon>
        <taxon>Lachnospiraceae</taxon>
        <taxon>Lacrimispora</taxon>
    </lineage>
</organism>
<evidence type="ECO:0000256" key="1">
    <source>
        <dbReference type="SAM" id="Phobius"/>
    </source>
</evidence>
<keyword evidence="1" id="KW-0472">Membrane</keyword>
<proteinExistence type="predicted"/>
<feature type="transmembrane region" description="Helical" evidence="1">
    <location>
        <begin position="70"/>
        <end position="93"/>
    </location>
</feature>
<evidence type="ECO:0000313" key="3">
    <source>
        <dbReference type="EMBL" id="XBS52427.1"/>
    </source>
</evidence>
<reference evidence="3" key="1">
    <citation type="submission" date="2024-06" db="EMBL/GenBank/DDBJ databases">
        <title>Lacrimispora cavernae sp. nov., a novel anaerobe isolated from bat guano pile inside a cave.</title>
        <authorList>
            <person name="Miller S.L."/>
            <person name="Lu N."/>
            <person name="King J."/>
            <person name="Sankaranarayanan K."/>
            <person name="Lawson P.A."/>
        </authorList>
    </citation>
    <scope>NUCLEOTIDE SEQUENCE</scope>
    <source>
        <strain evidence="3">BS-2</strain>
    </source>
</reference>
<protein>
    <submittedName>
        <fullName evidence="3">Discoidin domain-containing protein</fullName>
    </submittedName>
</protein>
<dbReference type="Gene3D" id="2.60.120.260">
    <property type="entry name" value="Galactose-binding domain-like"/>
    <property type="match status" value="1"/>
</dbReference>
<dbReference type="Pfam" id="PF25302">
    <property type="entry name" value="NADase_transloc"/>
    <property type="match status" value="1"/>
</dbReference>
<dbReference type="NCBIfam" id="NF047619">
    <property type="entry name" value="NADase_discoid"/>
    <property type="match status" value="1"/>
</dbReference>